<dbReference type="Gene3D" id="3.80.10.10">
    <property type="entry name" value="Ribonuclease Inhibitor"/>
    <property type="match status" value="1"/>
</dbReference>
<reference evidence="7" key="2">
    <citation type="submission" date="2020-06" db="EMBL/GenBank/DDBJ databases">
        <title>Helianthus annuus Genome sequencing and assembly Release 2.</title>
        <authorList>
            <person name="Gouzy J."/>
            <person name="Langlade N."/>
            <person name="Munos S."/>
        </authorList>
    </citation>
    <scope>NUCLEOTIDE SEQUENCE</scope>
    <source>
        <tissue evidence="7">Leaves</tissue>
    </source>
</reference>
<comment type="subcellular location">
    <subcellularLocation>
        <location evidence="1">Membrane</location>
        <topology evidence="1">Single-pass type I membrane protein</topology>
    </subcellularLocation>
</comment>
<evidence type="ECO:0000256" key="5">
    <source>
        <dbReference type="ARBA" id="ARBA00023136"/>
    </source>
</evidence>
<dbReference type="EC" id="2.7.11.1" evidence="7"/>
<keyword evidence="7" id="KW-0808">Transferase</keyword>
<reference evidence="7" key="1">
    <citation type="journal article" date="2017" name="Nature">
        <title>The sunflower genome provides insights into oil metabolism, flowering and Asterid evolution.</title>
        <authorList>
            <person name="Badouin H."/>
            <person name="Gouzy J."/>
            <person name="Grassa C.J."/>
            <person name="Murat F."/>
            <person name="Staton S.E."/>
            <person name="Cottret L."/>
            <person name="Lelandais-Briere C."/>
            <person name="Owens G.L."/>
            <person name="Carrere S."/>
            <person name="Mayjonade B."/>
            <person name="Legrand L."/>
            <person name="Gill N."/>
            <person name="Kane N.C."/>
            <person name="Bowers J.E."/>
            <person name="Hubner S."/>
            <person name="Bellec A."/>
            <person name="Berard A."/>
            <person name="Berges H."/>
            <person name="Blanchet N."/>
            <person name="Boniface M.C."/>
            <person name="Brunel D."/>
            <person name="Catrice O."/>
            <person name="Chaidir N."/>
            <person name="Claudel C."/>
            <person name="Donnadieu C."/>
            <person name="Faraut T."/>
            <person name="Fievet G."/>
            <person name="Helmstetter N."/>
            <person name="King M."/>
            <person name="Knapp S.J."/>
            <person name="Lai Z."/>
            <person name="Le Paslier M.C."/>
            <person name="Lippi Y."/>
            <person name="Lorenzon L."/>
            <person name="Mandel J.R."/>
            <person name="Marage G."/>
            <person name="Marchand G."/>
            <person name="Marquand E."/>
            <person name="Bret-Mestries E."/>
            <person name="Morien E."/>
            <person name="Nambeesan S."/>
            <person name="Nguyen T."/>
            <person name="Pegot-Espagnet P."/>
            <person name="Pouilly N."/>
            <person name="Raftis F."/>
            <person name="Sallet E."/>
            <person name="Schiex T."/>
            <person name="Thomas J."/>
            <person name="Vandecasteele C."/>
            <person name="Vares D."/>
            <person name="Vear F."/>
            <person name="Vautrin S."/>
            <person name="Crespi M."/>
            <person name="Mangin B."/>
            <person name="Burke J.M."/>
            <person name="Salse J."/>
            <person name="Munos S."/>
            <person name="Vincourt P."/>
            <person name="Rieseberg L.H."/>
            <person name="Langlade N.B."/>
        </authorList>
    </citation>
    <scope>NUCLEOTIDE SEQUENCE</scope>
    <source>
        <tissue evidence="7">Leaves</tissue>
    </source>
</reference>
<evidence type="ECO:0000256" key="1">
    <source>
        <dbReference type="ARBA" id="ARBA00004479"/>
    </source>
</evidence>
<name>A0A9K3HBR2_HELAN</name>
<dbReference type="GO" id="GO:0016020">
    <property type="term" value="C:membrane"/>
    <property type="evidence" value="ECO:0007669"/>
    <property type="project" value="UniProtKB-SubCell"/>
</dbReference>
<keyword evidence="3" id="KW-0732">Signal</keyword>
<evidence type="ECO:0000256" key="4">
    <source>
        <dbReference type="ARBA" id="ARBA00022989"/>
    </source>
</evidence>
<dbReference type="PANTHER" id="PTHR48063">
    <property type="entry name" value="LRR RECEPTOR-LIKE KINASE"/>
    <property type="match status" value="1"/>
</dbReference>
<protein>
    <submittedName>
        <fullName evidence="7">Non-specific serine/threonine protein kinase</fullName>
        <ecNumber evidence="7">2.7.11.1</ecNumber>
    </submittedName>
</protein>
<dbReference type="PANTHER" id="PTHR48063:SF106">
    <property type="entry name" value="LEUCINE-RICH REPEAT DOMAIN, L DOMAIN-LIKE PROTEIN-RELATED"/>
    <property type="match status" value="1"/>
</dbReference>
<dbReference type="InterPro" id="IPR032675">
    <property type="entry name" value="LRR_dom_sf"/>
</dbReference>
<dbReference type="Proteomes" id="UP000215914">
    <property type="component" value="Unassembled WGS sequence"/>
</dbReference>
<dbReference type="Gramene" id="mRNA:HanXRQr2_Chr13g0605431">
    <property type="protein sequence ID" value="CDS:HanXRQr2_Chr13g0605431.1"/>
    <property type="gene ID" value="HanXRQr2_Chr13g0605431"/>
</dbReference>
<keyword evidence="4" id="KW-1133">Transmembrane helix</keyword>
<comment type="caution">
    <text evidence="7">The sequence shown here is derived from an EMBL/GenBank/DDBJ whole genome shotgun (WGS) entry which is preliminary data.</text>
</comment>
<dbReference type="InterPro" id="IPR046956">
    <property type="entry name" value="RLP23-like"/>
</dbReference>
<proteinExistence type="predicted"/>
<keyword evidence="8" id="KW-1185">Reference proteome</keyword>
<dbReference type="GO" id="GO:0004674">
    <property type="term" value="F:protein serine/threonine kinase activity"/>
    <property type="evidence" value="ECO:0007669"/>
    <property type="project" value="UniProtKB-KW"/>
</dbReference>
<sequence length="168" mass="18788">MMDGLGWVTTLSSLRHLDLSGINIGKHIDWFHPVNMLSSLRTLNLAWSDIDIPSVKCVNFLSLNSLDLSINGICSAIPIWLSNLTSLMHLNLYSNDFHGKIADFLETFSALASIDLSSNSFNTSMPDLLCNLSSHVHLQLSRNMFSDLIPANLRLLLRIEDLYLTITN</sequence>
<dbReference type="EMBL" id="MNCJ02000328">
    <property type="protein sequence ID" value="KAF5774852.1"/>
    <property type="molecule type" value="Genomic_DNA"/>
</dbReference>
<dbReference type="AlphaFoldDB" id="A0A9K3HBR2"/>
<keyword evidence="2" id="KW-0812">Transmembrane</keyword>
<evidence type="ECO:0000256" key="2">
    <source>
        <dbReference type="ARBA" id="ARBA00022692"/>
    </source>
</evidence>
<accession>A0A9K3HBR2</accession>
<evidence type="ECO:0000256" key="6">
    <source>
        <dbReference type="ARBA" id="ARBA00023180"/>
    </source>
</evidence>
<organism evidence="7 8">
    <name type="scientific">Helianthus annuus</name>
    <name type="common">Common sunflower</name>
    <dbReference type="NCBI Taxonomy" id="4232"/>
    <lineage>
        <taxon>Eukaryota</taxon>
        <taxon>Viridiplantae</taxon>
        <taxon>Streptophyta</taxon>
        <taxon>Embryophyta</taxon>
        <taxon>Tracheophyta</taxon>
        <taxon>Spermatophyta</taxon>
        <taxon>Magnoliopsida</taxon>
        <taxon>eudicotyledons</taxon>
        <taxon>Gunneridae</taxon>
        <taxon>Pentapetalae</taxon>
        <taxon>asterids</taxon>
        <taxon>campanulids</taxon>
        <taxon>Asterales</taxon>
        <taxon>Asteraceae</taxon>
        <taxon>Asteroideae</taxon>
        <taxon>Heliantheae alliance</taxon>
        <taxon>Heliantheae</taxon>
        <taxon>Helianthus</taxon>
    </lineage>
</organism>
<keyword evidence="7" id="KW-0723">Serine/threonine-protein kinase</keyword>
<evidence type="ECO:0000313" key="8">
    <source>
        <dbReference type="Proteomes" id="UP000215914"/>
    </source>
</evidence>
<dbReference type="SUPFAM" id="SSF52058">
    <property type="entry name" value="L domain-like"/>
    <property type="match status" value="1"/>
</dbReference>
<dbReference type="Pfam" id="PF00560">
    <property type="entry name" value="LRR_1"/>
    <property type="match status" value="1"/>
</dbReference>
<keyword evidence="6" id="KW-0325">Glycoprotein</keyword>
<evidence type="ECO:0000256" key="3">
    <source>
        <dbReference type="ARBA" id="ARBA00022729"/>
    </source>
</evidence>
<dbReference type="InterPro" id="IPR001611">
    <property type="entry name" value="Leu-rich_rpt"/>
</dbReference>
<evidence type="ECO:0000313" key="7">
    <source>
        <dbReference type="EMBL" id="KAF5774852.1"/>
    </source>
</evidence>
<keyword evidence="7" id="KW-0418">Kinase</keyword>
<gene>
    <name evidence="7" type="ORF">HanXRQr2_Chr13g0605431</name>
</gene>
<keyword evidence="5" id="KW-0472">Membrane</keyword>